<proteinExistence type="inferred from homology"/>
<dbReference type="GO" id="GO:0005634">
    <property type="term" value="C:nucleus"/>
    <property type="evidence" value="ECO:0007669"/>
    <property type="project" value="UniProtKB-SubCell"/>
</dbReference>
<feature type="domain" description="C2H2-type" evidence="14">
    <location>
        <begin position="112"/>
        <end position="139"/>
    </location>
</feature>
<keyword evidence="9" id="KW-0804">Transcription</keyword>
<evidence type="ECO:0000256" key="13">
    <source>
        <dbReference type="SAM" id="SignalP"/>
    </source>
</evidence>
<feature type="domain" description="C2H2-type" evidence="14">
    <location>
        <begin position="153"/>
        <end position="180"/>
    </location>
</feature>
<evidence type="ECO:0000256" key="1">
    <source>
        <dbReference type="ARBA" id="ARBA00004123"/>
    </source>
</evidence>
<evidence type="ECO:0000313" key="15">
    <source>
        <dbReference type="EMBL" id="CAE1144204.1"/>
    </source>
</evidence>
<keyword evidence="6" id="KW-0862">Zinc</keyword>
<dbReference type="PANTHER" id="PTHR16515:SF57">
    <property type="entry name" value="ZINC FINGER PROTEIN 154-LIKE"/>
    <property type="match status" value="1"/>
</dbReference>
<evidence type="ECO:0000256" key="10">
    <source>
        <dbReference type="ARBA" id="ARBA00023242"/>
    </source>
</evidence>
<evidence type="ECO:0000256" key="9">
    <source>
        <dbReference type="ARBA" id="ARBA00023163"/>
    </source>
</evidence>
<gene>
    <name evidence="15" type="ORF">SPHA_1472</name>
</gene>
<dbReference type="FunFam" id="3.30.160.60:FF:001156">
    <property type="entry name" value="Zinc finger protein 407"/>
    <property type="match status" value="2"/>
</dbReference>
<dbReference type="GO" id="GO:1990837">
    <property type="term" value="F:sequence-specific double-stranded DNA binding"/>
    <property type="evidence" value="ECO:0007669"/>
    <property type="project" value="UniProtKB-ARBA"/>
</dbReference>
<keyword evidence="3" id="KW-0479">Metal-binding</keyword>
<evidence type="ECO:0000256" key="3">
    <source>
        <dbReference type="ARBA" id="ARBA00022723"/>
    </source>
</evidence>
<evidence type="ECO:0000256" key="5">
    <source>
        <dbReference type="ARBA" id="ARBA00022771"/>
    </source>
</evidence>
<dbReference type="PROSITE" id="PS50157">
    <property type="entry name" value="ZINC_FINGER_C2H2_2"/>
    <property type="match status" value="7"/>
</dbReference>
<keyword evidence="7" id="KW-0805">Transcription regulation</keyword>
<dbReference type="FunFam" id="3.30.160.60:FF:002343">
    <property type="entry name" value="Zinc finger protein 33A"/>
    <property type="match status" value="1"/>
</dbReference>
<comment type="similarity">
    <text evidence="2">Belongs to the krueppel C2H2-type zinc-finger protein family.</text>
</comment>
<evidence type="ECO:0000256" key="12">
    <source>
        <dbReference type="SAM" id="MobiDB-lite"/>
    </source>
</evidence>
<evidence type="ECO:0000256" key="8">
    <source>
        <dbReference type="ARBA" id="ARBA00023125"/>
    </source>
</evidence>
<dbReference type="InterPro" id="IPR050331">
    <property type="entry name" value="Zinc_finger"/>
</dbReference>
<dbReference type="InterPro" id="IPR013087">
    <property type="entry name" value="Znf_C2H2_type"/>
</dbReference>
<dbReference type="EMBL" id="CAHIKZ030000040">
    <property type="protein sequence ID" value="CAE1144204.1"/>
    <property type="molecule type" value="Genomic_DNA"/>
</dbReference>
<feature type="domain" description="C2H2-type" evidence="14">
    <location>
        <begin position="56"/>
        <end position="83"/>
    </location>
</feature>
<evidence type="ECO:0000256" key="6">
    <source>
        <dbReference type="ARBA" id="ARBA00022833"/>
    </source>
</evidence>
<comment type="caution">
    <text evidence="15">The sequence shown here is derived from an EMBL/GenBank/DDBJ whole genome shotgun (WGS) entry which is preliminary data.</text>
</comment>
<dbReference type="Pfam" id="PF00096">
    <property type="entry name" value="zf-C2H2"/>
    <property type="match status" value="5"/>
</dbReference>
<keyword evidence="16" id="KW-1185">Reference proteome</keyword>
<feature type="domain" description="C2H2-type" evidence="14">
    <location>
        <begin position="282"/>
        <end position="304"/>
    </location>
</feature>
<reference evidence="15" key="1">
    <citation type="submission" date="2021-01" db="EMBL/GenBank/DDBJ databases">
        <authorList>
            <person name="Li R."/>
            <person name="Bekaert M."/>
        </authorList>
    </citation>
    <scope>NUCLEOTIDE SEQUENCE</scope>
    <source>
        <strain evidence="15">Farmed</strain>
    </source>
</reference>
<dbReference type="GO" id="GO:0008270">
    <property type="term" value="F:zinc ion binding"/>
    <property type="evidence" value="ECO:0007669"/>
    <property type="project" value="UniProtKB-KW"/>
</dbReference>
<dbReference type="Gene3D" id="3.30.160.60">
    <property type="entry name" value="Classic Zinc Finger"/>
    <property type="match status" value="7"/>
</dbReference>
<dbReference type="AlphaFoldDB" id="A0A812ANN9"/>
<dbReference type="SMART" id="SM00355">
    <property type="entry name" value="ZnF_C2H2"/>
    <property type="match status" value="7"/>
</dbReference>
<evidence type="ECO:0000256" key="11">
    <source>
        <dbReference type="PROSITE-ProRule" id="PRU00042"/>
    </source>
</evidence>
<feature type="chain" id="PRO_5032870443" evidence="13">
    <location>
        <begin position="29"/>
        <end position="380"/>
    </location>
</feature>
<dbReference type="InterPro" id="IPR036236">
    <property type="entry name" value="Znf_C2H2_sf"/>
</dbReference>
<dbReference type="GO" id="GO:0010468">
    <property type="term" value="P:regulation of gene expression"/>
    <property type="evidence" value="ECO:0007669"/>
    <property type="project" value="TreeGrafter"/>
</dbReference>
<dbReference type="PROSITE" id="PS00028">
    <property type="entry name" value="ZINC_FINGER_C2H2_1"/>
    <property type="match status" value="7"/>
</dbReference>
<feature type="domain" description="C2H2-type" evidence="14">
    <location>
        <begin position="84"/>
        <end position="111"/>
    </location>
</feature>
<evidence type="ECO:0000259" key="14">
    <source>
        <dbReference type="PROSITE" id="PS50157"/>
    </source>
</evidence>
<protein>
    <submittedName>
        <fullName evidence="15">KRAB</fullName>
    </submittedName>
</protein>
<feature type="domain" description="C2H2-type" evidence="14">
    <location>
        <begin position="309"/>
        <end position="336"/>
    </location>
</feature>
<name>A0A812ANN9_ACAPH</name>
<dbReference type="Proteomes" id="UP000597762">
    <property type="component" value="Unassembled WGS sequence"/>
</dbReference>
<evidence type="ECO:0000256" key="2">
    <source>
        <dbReference type="ARBA" id="ARBA00006991"/>
    </source>
</evidence>
<dbReference type="PANTHER" id="PTHR16515">
    <property type="entry name" value="PR DOMAIN ZINC FINGER PROTEIN"/>
    <property type="match status" value="1"/>
</dbReference>
<sequence length="380" mass="43197">MAARCQWSMLYAFKLFCVHIMEHILTSANTTLTTTTALPPYELTETVSQLPKTSLHICDTCGRGFSRYDNLERHKLTHQAVKPFVCEACGRAFSRKTHLKRHQSIHTGIKPFKCSICGFGFSQNVNLTRHMKTHENSVTLYEPAVLYQREKPFKCNLCGRAFSRNCDLTRHMKNHEESLSQPAESMTVTLPLPPATPASVTIAHEKPFKCNLCGSVFSINSELTKHMKKHKGLLQQHEDTKIFLPQSNGAGSIISQPVPTQQLQTQPLIQQQQQQLHSDRPYICSLCNRSFSRNGDLTRHMRSHPENPLNCKECLKAFTEKSDAGMHEMIHAALMPHVCETCDDLDHQPLQQMVEIQTEEHGDDDLTPRDPSEVPHYMNI</sequence>
<dbReference type="FunFam" id="3.30.160.60:FF:000303">
    <property type="entry name" value="Zinc finger protein 41"/>
    <property type="match status" value="2"/>
</dbReference>
<dbReference type="OrthoDB" id="6591996at2759"/>
<evidence type="ECO:0000256" key="7">
    <source>
        <dbReference type="ARBA" id="ARBA00023015"/>
    </source>
</evidence>
<accession>A0A812ANN9</accession>
<dbReference type="SUPFAM" id="SSF57667">
    <property type="entry name" value="beta-beta-alpha zinc fingers"/>
    <property type="match status" value="5"/>
</dbReference>
<comment type="subcellular location">
    <subcellularLocation>
        <location evidence="1">Nucleus</location>
    </subcellularLocation>
</comment>
<keyword evidence="10" id="KW-0539">Nucleus</keyword>
<organism evidence="15 16">
    <name type="scientific">Acanthosepion pharaonis</name>
    <name type="common">Pharaoh cuttlefish</name>
    <name type="synonym">Sepia pharaonis</name>
    <dbReference type="NCBI Taxonomy" id="158019"/>
    <lineage>
        <taxon>Eukaryota</taxon>
        <taxon>Metazoa</taxon>
        <taxon>Spiralia</taxon>
        <taxon>Lophotrochozoa</taxon>
        <taxon>Mollusca</taxon>
        <taxon>Cephalopoda</taxon>
        <taxon>Coleoidea</taxon>
        <taxon>Decapodiformes</taxon>
        <taxon>Sepiida</taxon>
        <taxon>Sepiina</taxon>
        <taxon>Sepiidae</taxon>
        <taxon>Acanthosepion</taxon>
    </lineage>
</organism>
<feature type="compositionally biased region" description="Basic and acidic residues" evidence="12">
    <location>
        <begin position="358"/>
        <end position="373"/>
    </location>
</feature>
<feature type="region of interest" description="Disordered" evidence="12">
    <location>
        <begin position="358"/>
        <end position="380"/>
    </location>
</feature>
<keyword evidence="5 11" id="KW-0863">Zinc-finger</keyword>
<evidence type="ECO:0000313" key="16">
    <source>
        <dbReference type="Proteomes" id="UP000597762"/>
    </source>
</evidence>
<evidence type="ECO:0000256" key="4">
    <source>
        <dbReference type="ARBA" id="ARBA00022737"/>
    </source>
</evidence>
<keyword evidence="8" id="KW-0238">DNA-binding</keyword>
<dbReference type="Pfam" id="PF13912">
    <property type="entry name" value="zf-C2H2_6"/>
    <property type="match status" value="1"/>
</dbReference>
<feature type="domain" description="C2H2-type" evidence="14">
    <location>
        <begin position="208"/>
        <end position="232"/>
    </location>
</feature>
<keyword evidence="4" id="KW-0677">Repeat</keyword>
<feature type="signal peptide" evidence="13">
    <location>
        <begin position="1"/>
        <end position="28"/>
    </location>
</feature>
<keyword evidence="13" id="KW-0732">Signal</keyword>